<keyword evidence="1" id="KW-0812">Transmembrane</keyword>
<accession>A0A1H9UY82</accession>
<dbReference type="RefSeq" id="WP_090887871.1">
    <property type="nucleotide sequence ID" value="NZ_FOGG01000035.1"/>
</dbReference>
<protein>
    <recommendedName>
        <fullName evidence="4">DUF3995 domain-containing protein</fullName>
    </recommendedName>
</protein>
<keyword evidence="1" id="KW-1133">Transmembrane helix</keyword>
<dbReference type="Proteomes" id="UP000199572">
    <property type="component" value="Unassembled WGS sequence"/>
</dbReference>
<proteinExistence type="predicted"/>
<dbReference type="OrthoDB" id="8590912at2"/>
<dbReference type="STRING" id="390241.SAMN04488023_1354"/>
<reference evidence="3" key="1">
    <citation type="submission" date="2016-10" db="EMBL/GenBank/DDBJ databases">
        <authorList>
            <person name="Varghese N."/>
            <person name="Submissions S."/>
        </authorList>
    </citation>
    <scope>NUCLEOTIDE SEQUENCE [LARGE SCALE GENOMIC DNA]</scope>
    <source>
        <strain evidence="3">DSM 18610</strain>
    </source>
</reference>
<evidence type="ECO:0000313" key="3">
    <source>
        <dbReference type="Proteomes" id="UP000199572"/>
    </source>
</evidence>
<feature type="transmembrane region" description="Helical" evidence="1">
    <location>
        <begin position="117"/>
        <end position="134"/>
    </location>
</feature>
<dbReference type="AlphaFoldDB" id="A0A1H9UY82"/>
<organism evidence="2 3">
    <name type="scientific">Pedobacter rhizosphaerae</name>
    <dbReference type="NCBI Taxonomy" id="390241"/>
    <lineage>
        <taxon>Bacteria</taxon>
        <taxon>Pseudomonadati</taxon>
        <taxon>Bacteroidota</taxon>
        <taxon>Sphingobacteriia</taxon>
        <taxon>Sphingobacteriales</taxon>
        <taxon>Sphingobacteriaceae</taxon>
        <taxon>Pedobacter</taxon>
    </lineage>
</organism>
<dbReference type="Pfam" id="PF13160">
    <property type="entry name" value="DUF3995"/>
    <property type="match status" value="1"/>
</dbReference>
<sequence length="135" mass="15398">MNSIIYFNTAIFLFLAGVHFYWMAGGKWGIDAALPATAKHDLVFNPGKTGTLVVALGLVAFAAITFAHNFHFEIDVPHYLRYGIAFVFFIRVIGDFRYVGLFRKINNTVFARYDRQYYIPLCAYLAISEFFLAAY</sequence>
<dbReference type="InterPro" id="IPR025058">
    <property type="entry name" value="DUF3995"/>
</dbReference>
<evidence type="ECO:0000256" key="1">
    <source>
        <dbReference type="SAM" id="Phobius"/>
    </source>
</evidence>
<evidence type="ECO:0000313" key="2">
    <source>
        <dbReference type="EMBL" id="SES14017.1"/>
    </source>
</evidence>
<keyword evidence="1" id="KW-0472">Membrane</keyword>
<keyword evidence="3" id="KW-1185">Reference proteome</keyword>
<gene>
    <name evidence="2" type="ORF">SAMN04488023_1354</name>
</gene>
<feature type="transmembrane region" description="Helical" evidence="1">
    <location>
        <begin position="49"/>
        <end position="67"/>
    </location>
</feature>
<feature type="transmembrane region" description="Helical" evidence="1">
    <location>
        <begin position="79"/>
        <end position="96"/>
    </location>
</feature>
<dbReference type="EMBL" id="FOGG01000035">
    <property type="protein sequence ID" value="SES14017.1"/>
    <property type="molecule type" value="Genomic_DNA"/>
</dbReference>
<evidence type="ECO:0008006" key="4">
    <source>
        <dbReference type="Google" id="ProtNLM"/>
    </source>
</evidence>
<feature type="transmembrane region" description="Helical" evidence="1">
    <location>
        <begin position="6"/>
        <end position="24"/>
    </location>
</feature>
<name>A0A1H9UY82_9SPHI</name>